<feature type="compositionally biased region" description="Pro residues" evidence="1">
    <location>
        <begin position="506"/>
        <end position="520"/>
    </location>
</feature>
<dbReference type="Proteomes" id="UP000296159">
    <property type="component" value="Unassembled WGS sequence"/>
</dbReference>
<dbReference type="Pfam" id="PF06097">
    <property type="entry name" value="DUF945"/>
    <property type="match status" value="1"/>
</dbReference>
<feature type="region of interest" description="Disordered" evidence="1">
    <location>
        <begin position="496"/>
        <end position="520"/>
    </location>
</feature>
<reference evidence="2 3" key="1">
    <citation type="submission" date="2018-04" db="EMBL/GenBank/DDBJ databases">
        <title>Brenneria corticis sp.nov.</title>
        <authorList>
            <person name="Li Y."/>
        </authorList>
    </citation>
    <scope>NUCLEOTIDE SEQUENCE [LARGE SCALE GENOMIC DNA]</scope>
    <source>
        <strain evidence="2 3">CFCC 11842</strain>
    </source>
</reference>
<dbReference type="InterPro" id="IPR010352">
    <property type="entry name" value="DUF945"/>
</dbReference>
<gene>
    <name evidence="2" type="ORF">DDT56_17630</name>
</gene>
<protein>
    <submittedName>
        <fullName evidence="2">DUF945 domain-containing protein</fullName>
    </submittedName>
</protein>
<keyword evidence="3" id="KW-1185">Reference proteome</keyword>
<dbReference type="AlphaFoldDB" id="A0A2U1TSV8"/>
<organism evidence="2 3">
    <name type="scientific">Brenneria corticis</name>
    <dbReference type="NCBI Taxonomy" id="2173106"/>
    <lineage>
        <taxon>Bacteria</taxon>
        <taxon>Pseudomonadati</taxon>
        <taxon>Pseudomonadota</taxon>
        <taxon>Gammaproteobacteria</taxon>
        <taxon>Enterobacterales</taxon>
        <taxon>Pectobacteriaceae</taxon>
        <taxon>Brenneria</taxon>
    </lineage>
</organism>
<evidence type="ECO:0000313" key="3">
    <source>
        <dbReference type="Proteomes" id="UP000296159"/>
    </source>
</evidence>
<accession>A0A2U1TSV8</accession>
<name>A0A2U1TSV8_9GAMM</name>
<dbReference type="EMBL" id="QDKH01000023">
    <property type="protein sequence ID" value="PWC12488.1"/>
    <property type="molecule type" value="Genomic_DNA"/>
</dbReference>
<sequence>MKKSLIAASVIIALGAVWTGASWYTGKQLAQHIDEFTDDINTQLKSSYPDAGLKLVYRDYQGGIFSSKLAYVLQADGTAKGTQILAPGEEIVLNESVSHGPFPLAQLKRFNLLPAMASVHSELANTPVVKPLFDLTQNKPFISAETRVAYSGDTRSAVTLLPVDYQGADQKFSFSGTELQLDVASDLRRSALGGTVNSLLLEKKNPWGETEQVSINDFSLDTANHKGKFDLNLGDGKATIKTLKFTVEGGEPVTLNNFAVQSSVTEDEKNLAGKLSLTLESLAVSERNLGSGNLQLAFSRLDGEGAKRFAAEYQKKAQQLLQDPQGLDPDVYQHEVAMVLLQHLPDLLKGNPNITLSPVSWKNAKGESTFTLAMDLTDPLQNTAKATDPAASDEEKIIRQSLNKLDAQLNVPLAMLAELMVQAGQQQPANDEEKAQAEQLALQQAQMMASIGQMNQVTVTKDNAITSSLQYADGQVDFNGNKMSLTDFIAPFITIPGESDEAPQEPQVPPVVPPLAPPAQ</sequence>
<proteinExistence type="predicted"/>
<dbReference type="RefSeq" id="WP_136167720.1">
    <property type="nucleotide sequence ID" value="NZ_KZ819087.1"/>
</dbReference>
<evidence type="ECO:0000313" key="2">
    <source>
        <dbReference type="EMBL" id="PWC12488.1"/>
    </source>
</evidence>
<comment type="caution">
    <text evidence="2">The sequence shown here is derived from an EMBL/GenBank/DDBJ whole genome shotgun (WGS) entry which is preliminary data.</text>
</comment>
<evidence type="ECO:0000256" key="1">
    <source>
        <dbReference type="SAM" id="MobiDB-lite"/>
    </source>
</evidence>